<evidence type="ECO:0000256" key="1">
    <source>
        <dbReference type="SAM" id="Phobius"/>
    </source>
</evidence>
<evidence type="ECO:0008006" key="4">
    <source>
        <dbReference type="Google" id="ProtNLM"/>
    </source>
</evidence>
<evidence type="ECO:0000313" key="2">
    <source>
        <dbReference type="EMBL" id="RDI42692.1"/>
    </source>
</evidence>
<keyword evidence="1" id="KW-0472">Membrane</keyword>
<proteinExistence type="predicted"/>
<organism evidence="2 3">
    <name type="scientific">Aquicella lusitana</name>
    <dbReference type="NCBI Taxonomy" id="254246"/>
    <lineage>
        <taxon>Bacteria</taxon>
        <taxon>Pseudomonadati</taxon>
        <taxon>Pseudomonadota</taxon>
        <taxon>Gammaproteobacteria</taxon>
        <taxon>Legionellales</taxon>
        <taxon>Coxiellaceae</taxon>
        <taxon>Aquicella</taxon>
    </lineage>
</organism>
<protein>
    <recommendedName>
        <fullName evidence="4">Toxin CptA</fullName>
    </recommendedName>
</protein>
<evidence type="ECO:0000313" key="3">
    <source>
        <dbReference type="Proteomes" id="UP000254720"/>
    </source>
</evidence>
<name>A0A370GFX1_9COXI</name>
<dbReference type="Proteomes" id="UP000254720">
    <property type="component" value="Unassembled WGS sequence"/>
</dbReference>
<dbReference type="AlphaFoldDB" id="A0A370GFX1"/>
<feature type="transmembrane region" description="Helical" evidence="1">
    <location>
        <begin position="14"/>
        <end position="32"/>
    </location>
</feature>
<dbReference type="Pfam" id="PF07254">
    <property type="entry name" value="Cpta_toxin"/>
    <property type="match status" value="1"/>
</dbReference>
<sequence length="147" mass="16784">MPGPEFKLRPSRQYLALIGTVFLGSLGMVLLLPIEAWIKILICLLLFIYAGGVLWQFALLRSPHAVISLRQNQHGKWLLRTSLKVYEAELCGDSTVTPFVSILRFRLPKQGWSMLVPACFKPGVCIVFRDSLKQDDYRKLLIHLRMS</sequence>
<reference evidence="2 3" key="1">
    <citation type="submission" date="2018-07" db="EMBL/GenBank/DDBJ databases">
        <title>Genomic Encyclopedia of Type Strains, Phase IV (KMG-IV): sequencing the most valuable type-strain genomes for metagenomic binning, comparative biology and taxonomic classification.</title>
        <authorList>
            <person name="Goeker M."/>
        </authorList>
    </citation>
    <scope>NUCLEOTIDE SEQUENCE [LARGE SCALE GENOMIC DNA]</scope>
    <source>
        <strain evidence="2 3">DSM 16500</strain>
    </source>
</reference>
<gene>
    <name evidence="2" type="ORF">C8D86_11321</name>
</gene>
<feature type="transmembrane region" description="Helical" evidence="1">
    <location>
        <begin position="38"/>
        <end position="60"/>
    </location>
</feature>
<comment type="caution">
    <text evidence="2">The sequence shown here is derived from an EMBL/GenBank/DDBJ whole genome shotgun (WGS) entry which is preliminary data.</text>
</comment>
<dbReference type="OrthoDB" id="7030636at2"/>
<dbReference type="RefSeq" id="WP_114834556.1">
    <property type="nucleotide sequence ID" value="NZ_LR699114.1"/>
</dbReference>
<accession>A0A370GFX1</accession>
<keyword evidence="1" id="KW-1133">Transmembrane helix</keyword>
<dbReference type="InterPro" id="IPR009883">
    <property type="entry name" value="YgfX"/>
</dbReference>
<keyword evidence="3" id="KW-1185">Reference proteome</keyword>
<dbReference type="EMBL" id="QQAX01000013">
    <property type="protein sequence ID" value="RDI42692.1"/>
    <property type="molecule type" value="Genomic_DNA"/>
</dbReference>
<keyword evidence="1" id="KW-0812">Transmembrane</keyword>